<dbReference type="AlphaFoldDB" id="A0A9J5Y5L9"/>
<name>A0A9J5Y5L9_SOLCO</name>
<gene>
    <name evidence="1" type="ORF">H5410_037203</name>
</gene>
<comment type="caution">
    <text evidence="1">The sequence shown here is derived from an EMBL/GenBank/DDBJ whole genome shotgun (WGS) entry which is preliminary data.</text>
</comment>
<proteinExistence type="predicted"/>
<evidence type="ECO:0000313" key="2">
    <source>
        <dbReference type="Proteomes" id="UP000824120"/>
    </source>
</evidence>
<organism evidence="1 2">
    <name type="scientific">Solanum commersonii</name>
    <name type="common">Commerson's wild potato</name>
    <name type="synonym">Commerson's nightshade</name>
    <dbReference type="NCBI Taxonomy" id="4109"/>
    <lineage>
        <taxon>Eukaryota</taxon>
        <taxon>Viridiplantae</taxon>
        <taxon>Streptophyta</taxon>
        <taxon>Embryophyta</taxon>
        <taxon>Tracheophyta</taxon>
        <taxon>Spermatophyta</taxon>
        <taxon>Magnoliopsida</taxon>
        <taxon>eudicotyledons</taxon>
        <taxon>Gunneridae</taxon>
        <taxon>Pentapetalae</taxon>
        <taxon>asterids</taxon>
        <taxon>lamiids</taxon>
        <taxon>Solanales</taxon>
        <taxon>Solanaceae</taxon>
        <taxon>Solanoideae</taxon>
        <taxon>Solaneae</taxon>
        <taxon>Solanum</taxon>
    </lineage>
</organism>
<keyword evidence="2" id="KW-1185">Reference proteome</keyword>
<protein>
    <submittedName>
        <fullName evidence="1">Uncharacterized protein</fullName>
    </submittedName>
</protein>
<evidence type="ECO:0000313" key="1">
    <source>
        <dbReference type="EMBL" id="KAG5595971.1"/>
    </source>
</evidence>
<dbReference type="EMBL" id="JACXVP010000007">
    <property type="protein sequence ID" value="KAG5595971.1"/>
    <property type="molecule type" value="Genomic_DNA"/>
</dbReference>
<sequence length="68" mass="7843">MEQSCHSKIAMELMLEKGQTVASWVVHKILKVAMPLQEVDFTKANLTSMENYNISQMCAQRRGRMEKI</sequence>
<reference evidence="1 2" key="1">
    <citation type="submission" date="2020-09" db="EMBL/GenBank/DDBJ databases">
        <title>De no assembly of potato wild relative species, Solanum commersonii.</title>
        <authorList>
            <person name="Cho K."/>
        </authorList>
    </citation>
    <scope>NUCLEOTIDE SEQUENCE [LARGE SCALE GENOMIC DNA]</scope>
    <source>
        <strain evidence="1">LZ3.2</strain>
        <tissue evidence="1">Leaf</tissue>
    </source>
</reference>
<dbReference type="Proteomes" id="UP000824120">
    <property type="component" value="Chromosome 7"/>
</dbReference>
<accession>A0A9J5Y5L9</accession>